<accession>A0ABV8TT37</accession>
<dbReference type="InterPro" id="IPR030395">
    <property type="entry name" value="GP_PDE_dom"/>
</dbReference>
<evidence type="ECO:0000313" key="3">
    <source>
        <dbReference type="Proteomes" id="UP001595823"/>
    </source>
</evidence>
<sequence>MSTPLIAAHRGSHETYPEQTIAAFRQALEEDAGGLEFDVRLTADRRLVLHHDRTVKRTSDGSGAVADLTLDQLKALDFAPGGDGSLPEEARRIATVEELFRLVASSGRDVRLYAELKHPSRFGGELEERFLELVREWPNLDIVVMSFSKAALARWHRLEPERPLVWIFEFPYGKVPEGAAAVSGRVDYLESDLEFLEGAKKDGYDVYAWTVNDAERAAVLGEKGVDVVFSDRPGALKKELGGPRPLQ</sequence>
<reference evidence="3" key="1">
    <citation type="journal article" date="2019" name="Int. J. Syst. Evol. Microbiol.">
        <title>The Global Catalogue of Microorganisms (GCM) 10K type strain sequencing project: providing services to taxonomists for standard genome sequencing and annotation.</title>
        <authorList>
            <consortium name="The Broad Institute Genomics Platform"/>
            <consortium name="The Broad Institute Genome Sequencing Center for Infectious Disease"/>
            <person name="Wu L."/>
            <person name="Ma J."/>
        </authorList>
    </citation>
    <scope>NUCLEOTIDE SEQUENCE [LARGE SCALE GENOMIC DNA]</scope>
    <source>
        <strain evidence="3">IBRC-M 10908</strain>
    </source>
</reference>
<organism evidence="2 3">
    <name type="scientific">Salininema proteolyticum</name>
    <dbReference type="NCBI Taxonomy" id="1607685"/>
    <lineage>
        <taxon>Bacteria</taxon>
        <taxon>Bacillati</taxon>
        <taxon>Actinomycetota</taxon>
        <taxon>Actinomycetes</taxon>
        <taxon>Glycomycetales</taxon>
        <taxon>Glycomycetaceae</taxon>
        <taxon>Salininema</taxon>
    </lineage>
</organism>
<dbReference type="RefSeq" id="WP_380617668.1">
    <property type="nucleotide sequence ID" value="NZ_JBHSDK010000002.1"/>
</dbReference>
<dbReference type="PANTHER" id="PTHR46211">
    <property type="entry name" value="GLYCEROPHOSPHORYL DIESTER PHOSPHODIESTERASE"/>
    <property type="match status" value="1"/>
</dbReference>
<dbReference type="SUPFAM" id="SSF51695">
    <property type="entry name" value="PLC-like phosphodiesterases"/>
    <property type="match status" value="1"/>
</dbReference>
<evidence type="ECO:0000259" key="1">
    <source>
        <dbReference type="PROSITE" id="PS51704"/>
    </source>
</evidence>
<evidence type="ECO:0000313" key="2">
    <source>
        <dbReference type="EMBL" id="MFC4333929.1"/>
    </source>
</evidence>
<protein>
    <submittedName>
        <fullName evidence="2">Glycerophosphodiester phosphodiesterase</fullName>
    </submittedName>
</protein>
<gene>
    <name evidence="2" type="ORF">ACFPET_01805</name>
</gene>
<dbReference type="EMBL" id="JBHSDK010000002">
    <property type="protein sequence ID" value="MFC4333929.1"/>
    <property type="molecule type" value="Genomic_DNA"/>
</dbReference>
<keyword evidence="3" id="KW-1185">Reference proteome</keyword>
<name>A0ABV8TT37_9ACTN</name>
<dbReference type="InterPro" id="IPR017946">
    <property type="entry name" value="PLC-like_Pdiesterase_TIM-brl"/>
</dbReference>
<comment type="caution">
    <text evidence="2">The sequence shown here is derived from an EMBL/GenBank/DDBJ whole genome shotgun (WGS) entry which is preliminary data.</text>
</comment>
<dbReference type="PANTHER" id="PTHR46211:SF1">
    <property type="entry name" value="GLYCEROPHOSPHODIESTER PHOSPHODIESTERASE, CYTOPLASMIC"/>
    <property type="match status" value="1"/>
</dbReference>
<proteinExistence type="predicted"/>
<dbReference type="Pfam" id="PF03009">
    <property type="entry name" value="GDPD"/>
    <property type="match status" value="1"/>
</dbReference>
<feature type="domain" description="GP-PDE" evidence="1">
    <location>
        <begin position="4"/>
        <end position="240"/>
    </location>
</feature>
<dbReference type="Gene3D" id="3.20.20.190">
    <property type="entry name" value="Phosphatidylinositol (PI) phosphodiesterase"/>
    <property type="match status" value="1"/>
</dbReference>
<dbReference type="Proteomes" id="UP001595823">
    <property type="component" value="Unassembled WGS sequence"/>
</dbReference>
<dbReference type="PROSITE" id="PS51704">
    <property type="entry name" value="GP_PDE"/>
    <property type="match status" value="1"/>
</dbReference>